<dbReference type="NCBIfam" id="TIGR01640">
    <property type="entry name" value="F_box_assoc_1"/>
    <property type="match status" value="1"/>
</dbReference>
<dbReference type="Pfam" id="PF00646">
    <property type="entry name" value="F-box"/>
    <property type="match status" value="1"/>
</dbReference>
<dbReference type="Proteomes" id="UP000595140">
    <property type="component" value="Unassembled WGS sequence"/>
</dbReference>
<dbReference type="InterPro" id="IPR036047">
    <property type="entry name" value="F-box-like_dom_sf"/>
</dbReference>
<keyword evidence="3" id="KW-1185">Reference proteome</keyword>
<proteinExistence type="predicted"/>
<evidence type="ECO:0000313" key="3">
    <source>
        <dbReference type="Proteomes" id="UP000595140"/>
    </source>
</evidence>
<dbReference type="InterPro" id="IPR006527">
    <property type="entry name" value="F-box-assoc_dom_typ1"/>
</dbReference>
<protein>
    <recommendedName>
        <fullName evidence="1">F-box domain-containing protein</fullName>
    </recommendedName>
</protein>
<dbReference type="CDD" id="cd22157">
    <property type="entry name" value="F-box_AtFBW1-like"/>
    <property type="match status" value="1"/>
</dbReference>
<dbReference type="OrthoDB" id="591557at2759"/>
<dbReference type="AlphaFoldDB" id="A0A484KTI2"/>
<dbReference type="SMART" id="SM00256">
    <property type="entry name" value="FBOX"/>
    <property type="match status" value="1"/>
</dbReference>
<feature type="domain" description="F-box" evidence="1">
    <location>
        <begin position="19"/>
        <end position="76"/>
    </location>
</feature>
<accession>A0A484KTI2</accession>
<gene>
    <name evidence="2" type="ORF">CCAM_LOCUS7108</name>
</gene>
<dbReference type="InterPro" id="IPR050796">
    <property type="entry name" value="SCF_F-box_component"/>
</dbReference>
<name>A0A484KTI2_9ASTE</name>
<dbReference type="Gene3D" id="1.20.1280.50">
    <property type="match status" value="1"/>
</dbReference>
<organism evidence="2 3">
    <name type="scientific">Cuscuta campestris</name>
    <dbReference type="NCBI Taxonomy" id="132261"/>
    <lineage>
        <taxon>Eukaryota</taxon>
        <taxon>Viridiplantae</taxon>
        <taxon>Streptophyta</taxon>
        <taxon>Embryophyta</taxon>
        <taxon>Tracheophyta</taxon>
        <taxon>Spermatophyta</taxon>
        <taxon>Magnoliopsida</taxon>
        <taxon>eudicotyledons</taxon>
        <taxon>Gunneridae</taxon>
        <taxon>Pentapetalae</taxon>
        <taxon>asterids</taxon>
        <taxon>lamiids</taxon>
        <taxon>Solanales</taxon>
        <taxon>Convolvulaceae</taxon>
        <taxon>Cuscuteae</taxon>
        <taxon>Cuscuta</taxon>
        <taxon>Cuscuta subgen. Grammica</taxon>
        <taxon>Cuscuta sect. Cleistogrammica</taxon>
    </lineage>
</organism>
<sequence length="382" mass="42142">MAMASPAQVHVQHDDDSTISMELDLPQELTTEILTRLPVKSLLRFTAVSKAWRSLIRSPAFAAAHTRLSGAGFRRLFLIASVAGQGRHTSVHSLARENGDSSPAFATLHQLDSSPACPCKSPTILGACHGLICLSAGLCKLLLWNPSTRTSRVFPDPLGSSGCYVRFGFGYDDHAQDYKVVKICSSESSSNQYENRVQIYSLKPDSWISIPGFSSGYINGKYGVFLNGALHWDLRRGEYPSEILAVDLEKEDRYRTIPIPGWDYENRKSTLKLEVLGGCLAACLFSSSKKTMEVWVMEEYGVAGSWTRVVSVSLAGGGDLRGHVSVLYMSDDRTQFLFNLGNQLVSYNNVNGGSFKKLERYDWTFALHLQSAIYSESISLLA</sequence>
<dbReference type="PROSITE" id="PS50181">
    <property type="entry name" value="FBOX"/>
    <property type="match status" value="1"/>
</dbReference>
<dbReference type="Pfam" id="PF07734">
    <property type="entry name" value="FBA_1"/>
    <property type="match status" value="1"/>
</dbReference>
<evidence type="ECO:0000259" key="1">
    <source>
        <dbReference type="PROSITE" id="PS50181"/>
    </source>
</evidence>
<reference evidence="2 3" key="1">
    <citation type="submission" date="2018-04" db="EMBL/GenBank/DDBJ databases">
        <authorList>
            <person name="Vogel A."/>
        </authorList>
    </citation>
    <scope>NUCLEOTIDE SEQUENCE [LARGE SCALE GENOMIC DNA]</scope>
</reference>
<dbReference type="InterPro" id="IPR017451">
    <property type="entry name" value="F-box-assoc_interact_dom"/>
</dbReference>
<dbReference type="InterPro" id="IPR001810">
    <property type="entry name" value="F-box_dom"/>
</dbReference>
<dbReference type="EMBL" id="OOIL02000450">
    <property type="protein sequence ID" value="VFQ65332.1"/>
    <property type="molecule type" value="Genomic_DNA"/>
</dbReference>
<dbReference type="PANTHER" id="PTHR31672">
    <property type="entry name" value="BNACNNG10540D PROTEIN"/>
    <property type="match status" value="1"/>
</dbReference>
<evidence type="ECO:0000313" key="2">
    <source>
        <dbReference type="EMBL" id="VFQ65332.1"/>
    </source>
</evidence>
<dbReference type="PANTHER" id="PTHR31672:SF13">
    <property type="entry name" value="F-BOX PROTEIN CPR30-LIKE"/>
    <property type="match status" value="1"/>
</dbReference>
<dbReference type="SUPFAM" id="SSF81383">
    <property type="entry name" value="F-box domain"/>
    <property type="match status" value="1"/>
</dbReference>